<evidence type="ECO:0000313" key="3">
    <source>
        <dbReference type="Proteomes" id="UP000218944"/>
    </source>
</evidence>
<proteinExistence type="predicted"/>
<dbReference type="AlphaFoldDB" id="A0A2A2DE19"/>
<sequence length="367" mass="39769">MTTTFPVLQTPTADSGNPNPNLVRDGGFQDAPKFLESEYNYLNAVAHAGNVYLAQWDYGSNGENLGNDRGPRENYIDVRSHSYAFDQNPWRDASHGSNCVDLIGAGDLWHGFVGQRVSGLIPGARYDVAFLAGAAFAQGSPHPVRMQYSITDGSSPYADRTSALDRALVEVRAADTTVVGGIWARYWEQHRRSFTAVSTEAYIKFADDTQLGFYSGAQLADVSVRLHDSGFSVSPSGDPMPLPRDGKTYYPGVHLQAGEEGDVSRQTVRVTLPPATGLQFVPENNNLVQLIVRDDYGNESRYDETLPRQGQTVTFENIDLALSGKGSNSLVMIAVKALAHGPARDTSLTFVVGTKKSASTSLRVQAG</sequence>
<gene>
    <name evidence="2" type="ORF">CK936_06740</name>
</gene>
<feature type="region of interest" description="Disordered" evidence="1">
    <location>
        <begin position="1"/>
        <end position="22"/>
    </location>
</feature>
<name>A0A2A2DE19_9ACTN</name>
<organism evidence="2 3">
    <name type="scientific">Streptomyces albireticuli</name>
    <dbReference type="NCBI Taxonomy" id="1940"/>
    <lineage>
        <taxon>Bacteria</taxon>
        <taxon>Bacillati</taxon>
        <taxon>Actinomycetota</taxon>
        <taxon>Actinomycetes</taxon>
        <taxon>Kitasatosporales</taxon>
        <taxon>Streptomycetaceae</taxon>
        <taxon>Streptomyces</taxon>
    </lineage>
</organism>
<accession>A0A2A2DE19</accession>
<evidence type="ECO:0000256" key="1">
    <source>
        <dbReference type="SAM" id="MobiDB-lite"/>
    </source>
</evidence>
<feature type="compositionally biased region" description="Polar residues" evidence="1">
    <location>
        <begin position="1"/>
        <end position="20"/>
    </location>
</feature>
<protein>
    <submittedName>
        <fullName evidence="2">Uncharacterized protein</fullName>
    </submittedName>
</protein>
<evidence type="ECO:0000313" key="2">
    <source>
        <dbReference type="EMBL" id="PAU49639.1"/>
    </source>
</evidence>
<dbReference type="Proteomes" id="UP000218944">
    <property type="component" value="Unassembled WGS sequence"/>
</dbReference>
<comment type="caution">
    <text evidence="2">The sequence shown here is derived from an EMBL/GenBank/DDBJ whole genome shotgun (WGS) entry which is preliminary data.</text>
</comment>
<reference evidence="2 3" key="1">
    <citation type="submission" date="2017-08" db="EMBL/GenBank/DDBJ databases">
        <title>Genome sequence of Streptomyces albireticuli NRRL B-1670.</title>
        <authorList>
            <person name="Graham D.E."/>
            <person name="Mahan K.M."/>
            <person name="Klingeman D.M."/>
            <person name="Hettich R.L."/>
            <person name="Parry R.J."/>
            <person name="Spain J.C."/>
        </authorList>
    </citation>
    <scope>NUCLEOTIDE SEQUENCE [LARGE SCALE GENOMIC DNA]</scope>
    <source>
        <strain evidence="2 3">NRRL B-1670</strain>
    </source>
</reference>
<keyword evidence="3" id="KW-1185">Reference proteome</keyword>
<dbReference type="RefSeq" id="WP_095579542.1">
    <property type="nucleotide sequence ID" value="NZ_JAJQQQ010000014.1"/>
</dbReference>
<dbReference type="EMBL" id="NSJV01000126">
    <property type="protein sequence ID" value="PAU49639.1"/>
    <property type="molecule type" value="Genomic_DNA"/>
</dbReference>